<feature type="region of interest" description="Disordered" evidence="1">
    <location>
        <begin position="1"/>
        <end position="31"/>
    </location>
</feature>
<reference evidence="2" key="1">
    <citation type="submission" date="2021-03" db="EMBL/GenBank/DDBJ databases">
        <authorList>
            <person name="Jaffe A."/>
        </authorList>
    </citation>
    <scope>NUCLEOTIDE SEQUENCE</scope>
    <source>
        <strain evidence="2">RIFCSPLOWO2_01_FULL_AR10_48_17</strain>
    </source>
</reference>
<accession>A0A8T4L250</accession>
<sequence length="103" mass="11865">MPRRNQRKDSNRSRKFIRVRKPRSAGSQVAQAFNVPIGSKIRRKYNPLARRKKFDVVQSRTAGLKVRLNPGMTLQLALEKLKKLGKKESKGKLVPKSKRRGDQ</sequence>
<comment type="caution">
    <text evidence="2">The sequence shown here is derived from an EMBL/GenBank/DDBJ whole genome shotgun (WGS) entry which is preliminary data.</text>
</comment>
<proteinExistence type="predicted"/>
<feature type="compositionally biased region" description="Basic residues" evidence="1">
    <location>
        <begin position="13"/>
        <end position="23"/>
    </location>
</feature>
<dbReference type="EMBL" id="JAGVWC010000009">
    <property type="protein sequence ID" value="MBS3061398.1"/>
    <property type="molecule type" value="Genomic_DNA"/>
</dbReference>
<protein>
    <submittedName>
        <fullName evidence="2">Uncharacterized protein</fullName>
    </submittedName>
</protein>
<name>A0A8T4L250_9ARCH</name>
<organism evidence="2 3">
    <name type="scientific">Candidatus Iainarchaeum sp</name>
    <dbReference type="NCBI Taxonomy" id="3101447"/>
    <lineage>
        <taxon>Archaea</taxon>
        <taxon>Candidatus Iainarchaeota</taxon>
        <taxon>Candidatus Iainarchaeia</taxon>
        <taxon>Candidatus Iainarchaeales</taxon>
        <taxon>Candidatus Iainarchaeaceae</taxon>
        <taxon>Candidatus Iainarchaeum</taxon>
    </lineage>
</organism>
<evidence type="ECO:0000256" key="1">
    <source>
        <dbReference type="SAM" id="MobiDB-lite"/>
    </source>
</evidence>
<evidence type="ECO:0000313" key="3">
    <source>
        <dbReference type="Proteomes" id="UP000675968"/>
    </source>
</evidence>
<dbReference type="AlphaFoldDB" id="A0A8T4L250"/>
<reference evidence="2" key="2">
    <citation type="submission" date="2021-05" db="EMBL/GenBank/DDBJ databases">
        <title>Protein family content uncovers lineage relationships and bacterial pathway maintenance mechanisms in DPANN archaea.</title>
        <authorList>
            <person name="Castelle C.J."/>
            <person name="Meheust R."/>
            <person name="Jaffe A.L."/>
            <person name="Seitz K."/>
            <person name="Gong X."/>
            <person name="Baker B.J."/>
            <person name="Banfield J.F."/>
        </authorList>
    </citation>
    <scope>NUCLEOTIDE SEQUENCE</scope>
    <source>
        <strain evidence="2">RIFCSPLOWO2_01_FULL_AR10_48_17</strain>
    </source>
</reference>
<gene>
    <name evidence="2" type="ORF">J4215_02335</name>
</gene>
<dbReference type="Proteomes" id="UP000675968">
    <property type="component" value="Unassembled WGS sequence"/>
</dbReference>
<evidence type="ECO:0000313" key="2">
    <source>
        <dbReference type="EMBL" id="MBS3061398.1"/>
    </source>
</evidence>